<reference evidence="1 2" key="1">
    <citation type="submission" date="2016-08" db="EMBL/GenBank/DDBJ databases">
        <authorList>
            <person name="Seilhamer J.J."/>
        </authorList>
    </citation>
    <scope>NUCLEOTIDE SEQUENCE [LARGE SCALE GENOMIC DNA]</scope>
    <source>
        <strain evidence="1 2">CFBP2542</strain>
    </source>
</reference>
<comment type="caution">
    <text evidence="1">The sequence shown here is derived from an EMBL/GenBank/DDBJ whole genome shotgun (WGS) entry which is preliminary data.</text>
</comment>
<dbReference type="RefSeq" id="WP_104601704.1">
    <property type="nucleotide sequence ID" value="NZ_CP033326.1"/>
</dbReference>
<dbReference type="AlphaFoldDB" id="A0A2S7DY86"/>
<organism evidence="1 2">
    <name type="scientific">Xanthomonas cucurbitae</name>
    <dbReference type="NCBI Taxonomy" id="56453"/>
    <lineage>
        <taxon>Bacteria</taxon>
        <taxon>Pseudomonadati</taxon>
        <taxon>Pseudomonadota</taxon>
        <taxon>Gammaproteobacteria</taxon>
        <taxon>Lysobacterales</taxon>
        <taxon>Lysobacteraceae</taxon>
        <taxon>Xanthomonas</taxon>
    </lineage>
</organism>
<dbReference type="EMBL" id="MDED01000001">
    <property type="protein sequence ID" value="PPU78740.1"/>
    <property type="molecule type" value="Genomic_DNA"/>
</dbReference>
<accession>A0A2S7DY86</accession>
<sequence length="134" mass="14809">MLSLQGMLAVALLLMLWAILAMPLLWIVTRVAARLRARPRNSPRVVAGFAVAITLLVAPVPTPFISVFMPHAIALIDSRYYAHILQGAPMLRELLLWNAGSMVLTFVISYLWIRRTLRTKAPLPAGREGTALVP</sequence>
<proteinExistence type="predicted"/>
<evidence type="ECO:0000313" key="2">
    <source>
        <dbReference type="Proteomes" id="UP000239561"/>
    </source>
</evidence>
<name>A0A2S7DY86_9XANT</name>
<dbReference type="Proteomes" id="UP000239561">
    <property type="component" value="Unassembled WGS sequence"/>
</dbReference>
<protein>
    <submittedName>
        <fullName evidence="1">Uncharacterized protein</fullName>
    </submittedName>
</protein>
<evidence type="ECO:0000313" key="1">
    <source>
        <dbReference type="EMBL" id="PPU78740.1"/>
    </source>
</evidence>
<gene>
    <name evidence="1" type="ORF">XcuCFBP2542_00670</name>
</gene>
<dbReference type="OrthoDB" id="6007715at2"/>